<dbReference type="AlphaFoldDB" id="A0A1B6H112"/>
<proteinExistence type="predicted"/>
<feature type="compositionally biased region" description="Polar residues" evidence="1">
    <location>
        <begin position="34"/>
        <end position="47"/>
    </location>
</feature>
<gene>
    <name evidence="2" type="ORF">g.14053</name>
</gene>
<protein>
    <submittedName>
        <fullName evidence="2">Uncharacterized protein</fullName>
    </submittedName>
</protein>
<name>A0A1B6H112_9HEMI</name>
<accession>A0A1B6H112</accession>
<sequence length="126" mass="14431">HDMGHQQSHSHDMDHQQSHTHDMDHQQSHTHDMGQQQVQHSYSQGKNQGHERLNSTVHDTKHKFQIFPNHTTTPSTTQVNHASNSSSSHLPHLNIDPLKTVVLSAPLIDCPEGQVRDFRNVCRKLF</sequence>
<feature type="non-terminal residue" evidence="2">
    <location>
        <position position="1"/>
    </location>
</feature>
<feature type="region of interest" description="Disordered" evidence="1">
    <location>
        <begin position="1"/>
        <end position="91"/>
    </location>
</feature>
<evidence type="ECO:0000313" key="2">
    <source>
        <dbReference type="EMBL" id="JAS68364.1"/>
    </source>
</evidence>
<reference evidence="2" key="1">
    <citation type="submission" date="2015-11" db="EMBL/GenBank/DDBJ databases">
        <title>De novo transcriptome assembly of four potential Pierce s Disease insect vectors from Arizona vineyards.</title>
        <authorList>
            <person name="Tassone E.E."/>
        </authorList>
    </citation>
    <scope>NUCLEOTIDE SEQUENCE</scope>
</reference>
<feature type="compositionally biased region" description="Low complexity" evidence="1">
    <location>
        <begin position="80"/>
        <end position="91"/>
    </location>
</feature>
<feature type="compositionally biased region" description="Basic and acidic residues" evidence="1">
    <location>
        <begin position="1"/>
        <end position="32"/>
    </location>
</feature>
<evidence type="ECO:0000256" key="1">
    <source>
        <dbReference type="SAM" id="MobiDB-lite"/>
    </source>
</evidence>
<organism evidence="2">
    <name type="scientific">Cuerna arida</name>
    <dbReference type="NCBI Taxonomy" id="1464854"/>
    <lineage>
        <taxon>Eukaryota</taxon>
        <taxon>Metazoa</taxon>
        <taxon>Ecdysozoa</taxon>
        <taxon>Arthropoda</taxon>
        <taxon>Hexapoda</taxon>
        <taxon>Insecta</taxon>
        <taxon>Pterygota</taxon>
        <taxon>Neoptera</taxon>
        <taxon>Paraneoptera</taxon>
        <taxon>Hemiptera</taxon>
        <taxon>Auchenorrhyncha</taxon>
        <taxon>Membracoidea</taxon>
        <taxon>Cicadellidae</taxon>
        <taxon>Cicadellinae</taxon>
        <taxon>Proconiini</taxon>
        <taxon>Cuerna</taxon>
    </lineage>
</organism>
<feature type="compositionally biased region" description="Polar residues" evidence="1">
    <location>
        <begin position="68"/>
        <end position="79"/>
    </location>
</feature>
<dbReference type="EMBL" id="GECZ01001405">
    <property type="protein sequence ID" value="JAS68364.1"/>
    <property type="molecule type" value="Transcribed_RNA"/>
</dbReference>